<gene>
    <name evidence="2" type="ORF">CNMCM6805_000896</name>
</gene>
<dbReference type="Gene3D" id="2.30.30.40">
    <property type="entry name" value="SH3 Domains"/>
    <property type="match status" value="1"/>
</dbReference>
<reference evidence="2" key="1">
    <citation type="journal article" date="2020" name="bioRxiv">
        <title>Genomic and phenotypic heterogeneity of clinical isolates of the human pathogens Aspergillus fumigatus, Aspergillus lentulus and Aspergillus fumigatiaffinis.</title>
        <authorList>
            <person name="dos Santos R.A.C."/>
            <person name="Steenwyk J.L."/>
            <person name="Rivero-Menendez O."/>
            <person name="Mead M.E."/>
            <person name="Silva L.P."/>
            <person name="Bastos R.W."/>
            <person name="Alastruey-Izquierdo A."/>
            <person name="Goldman G.H."/>
            <person name="Rokas A."/>
        </authorList>
    </citation>
    <scope>NUCLEOTIDE SEQUENCE</scope>
    <source>
        <strain evidence="2">CNM-CM6805</strain>
    </source>
</reference>
<proteinExistence type="predicted"/>
<evidence type="ECO:0008006" key="4">
    <source>
        <dbReference type="Google" id="ProtNLM"/>
    </source>
</evidence>
<name>A0A8H4HGW0_9EURO</name>
<keyword evidence="1" id="KW-0732">Signal</keyword>
<evidence type="ECO:0000313" key="3">
    <source>
        <dbReference type="Proteomes" id="UP000653565"/>
    </source>
</evidence>
<evidence type="ECO:0000313" key="2">
    <source>
        <dbReference type="EMBL" id="KAF4243502.1"/>
    </source>
</evidence>
<reference evidence="2" key="2">
    <citation type="submission" date="2020-04" db="EMBL/GenBank/DDBJ databases">
        <authorList>
            <person name="Santos R.A.C."/>
            <person name="Steenwyk J.L."/>
            <person name="Rivero-Menendez O."/>
            <person name="Mead M.E."/>
            <person name="Silva L.P."/>
            <person name="Bastos R.W."/>
            <person name="Alastruey-Izquierdo A."/>
            <person name="Goldman G.H."/>
            <person name="Rokas A."/>
        </authorList>
    </citation>
    <scope>NUCLEOTIDE SEQUENCE</scope>
    <source>
        <strain evidence="2">CNM-CM6805</strain>
    </source>
</reference>
<evidence type="ECO:0000256" key="1">
    <source>
        <dbReference type="SAM" id="SignalP"/>
    </source>
</evidence>
<dbReference type="Proteomes" id="UP000653565">
    <property type="component" value="Unassembled WGS sequence"/>
</dbReference>
<accession>A0A8H4HGW0</accession>
<organism evidence="2 3">
    <name type="scientific">Aspergillus fumigatiaffinis</name>
    <dbReference type="NCBI Taxonomy" id="340414"/>
    <lineage>
        <taxon>Eukaryota</taxon>
        <taxon>Fungi</taxon>
        <taxon>Dikarya</taxon>
        <taxon>Ascomycota</taxon>
        <taxon>Pezizomycotina</taxon>
        <taxon>Eurotiomycetes</taxon>
        <taxon>Eurotiomycetidae</taxon>
        <taxon>Eurotiales</taxon>
        <taxon>Aspergillaceae</taxon>
        <taxon>Aspergillus</taxon>
        <taxon>Aspergillus subgen. Fumigati</taxon>
    </lineage>
</organism>
<comment type="caution">
    <text evidence="2">The sequence shown here is derived from an EMBL/GenBank/DDBJ whole genome shotgun (WGS) entry which is preliminary data.</text>
</comment>
<dbReference type="EMBL" id="JAAAPX010000011">
    <property type="protein sequence ID" value="KAF4243502.1"/>
    <property type="molecule type" value="Genomic_DNA"/>
</dbReference>
<sequence length="250" mass="26349">MLYLPLVALSFATTLVSAYPITGDGVNCRSGPGTNYAVVKSYPKGKDVSIVCQAPGTDVKGDKLWDKTSDGCYVADYYVKTGSTDYVAKHCDGGNDGGNDGGSDGGSGNLPGLTATQSSHARKIIGEAKKEGLGRQGCLAGIATGLVESNLLIYANSKVPESLKYPHDAVGHDYDSVGIFQQRAIYYPNIAADMDPARSAAQFFAKMKNISGWKTMEVGKLCQKVQVSAYPDRYAQRVPAAKKICAAGGL</sequence>
<keyword evidence="3" id="KW-1185">Reference proteome</keyword>
<dbReference type="AlphaFoldDB" id="A0A8H4HGW0"/>
<feature type="chain" id="PRO_5034986262" description="SH3b domain-containing protein" evidence="1">
    <location>
        <begin position="19"/>
        <end position="250"/>
    </location>
</feature>
<feature type="signal peptide" evidence="1">
    <location>
        <begin position="1"/>
        <end position="18"/>
    </location>
</feature>
<protein>
    <recommendedName>
        <fullName evidence="4">SH3b domain-containing protein</fullName>
    </recommendedName>
</protein>